<reference evidence="2" key="2">
    <citation type="submission" date="2017-10" db="EMBL/GenBank/DDBJ databases">
        <title>Ladona fulva Genome sequencing and assembly.</title>
        <authorList>
            <person name="Murali S."/>
            <person name="Richards S."/>
            <person name="Bandaranaike D."/>
            <person name="Bellair M."/>
            <person name="Blankenburg K."/>
            <person name="Chao H."/>
            <person name="Dinh H."/>
            <person name="Doddapaneni H."/>
            <person name="Dugan-Rocha S."/>
            <person name="Elkadiri S."/>
            <person name="Gnanaolivu R."/>
            <person name="Hernandez B."/>
            <person name="Skinner E."/>
            <person name="Javaid M."/>
            <person name="Lee S."/>
            <person name="Li M."/>
            <person name="Ming W."/>
            <person name="Munidasa M."/>
            <person name="Muniz J."/>
            <person name="Nguyen L."/>
            <person name="Hughes D."/>
            <person name="Osuji N."/>
            <person name="Pu L.-L."/>
            <person name="Puazo M."/>
            <person name="Qu C."/>
            <person name="Quiroz J."/>
            <person name="Raj R."/>
            <person name="Weissenberger G."/>
            <person name="Xin Y."/>
            <person name="Zou X."/>
            <person name="Han Y."/>
            <person name="Worley K."/>
            <person name="Muzny D."/>
            <person name="Gibbs R."/>
        </authorList>
    </citation>
    <scope>NUCLEOTIDE SEQUENCE</scope>
    <source>
        <strain evidence="2">Sampled in the wild</strain>
    </source>
</reference>
<dbReference type="Gene3D" id="3.40.50.2060">
    <property type="match status" value="1"/>
</dbReference>
<comment type="caution">
    <text evidence="2">The sequence shown here is derived from an EMBL/GenBank/DDBJ whole genome shotgun (WGS) entry which is preliminary data.</text>
</comment>
<dbReference type="AlphaFoldDB" id="A0A8K0KHW7"/>
<dbReference type="EMBL" id="KZ308918">
    <property type="protein sequence ID" value="KAG8235516.1"/>
    <property type="molecule type" value="Genomic_DNA"/>
</dbReference>
<feature type="non-terminal residue" evidence="2">
    <location>
        <position position="1"/>
    </location>
</feature>
<keyword evidence="3" id="KW-1185">Reference proteome</keyword>
<evidence type="ECO:0000313" key="3">
    <source>
        <dbReference type="Proteomes" id="UP000792457"/>
    </source>
</evidence>
<reference evidence="2" key="1">
    <citation type="submission" date="2013-04" db="EMBL/GenBank/DDBJ databases">
        <authorList>
            <person name="Qu J."/>
            <person name="Murali S.C."/>
            <person name="Bandaranaike D."/>
            <person name="Bellair M."/>
            <person name="Blankenburg K."/>
            <person name="Chao H."/>
            <person name="Dinh H."/>
            <person name="Doddapaneni H."/>
            <person name="Downs B."/>
            <person name="Dugan-Rocha S."/>
            <person name="Elkadiri S."/>
            <person name="Gnanaolivu R.D."/>
            <person name="Hernandez B."/>
            <person name="Javaid M."/>
            <person name="Jayaseelan J.C."/>
            <person name="Lee S."/>
            <person name="Li M."/>
            <person name="Ming W."/>
            <person name="Munidasa M."/>
            <person name="Muniz J."/>
            <person name="Nguyen L."/>
            <person name="Ongeri F."/>
            <person name="Osuji N."/>
            <person name="Pu L.-L."/>
            <person name="Puazo M."/>
            <person name="Qu C."/>
            <person name="Quiroz J."/>
            <person name="Raj R."/>
            <person name="Weissenberger G."/>
            <person name="Xin Y."/>
            <person name="Zou X."/>
            <person name="Han Y."/>
            <person name="Richards S."/>
            <person name="Worley K."/>
            <person name="Muzny D."/>
            <person name="Gibbs R."/>
        </authorList>
    </citation>
    <scope>NUCLEOTIDE SEQUENCE</scope>
    <source>
        <strain evidence="2">Sampled in the wild</strain>
    </source>
</reference>
<dbReference type="OrthoDB" id="10266265at2759"/>
<dbReference type="GO" id="GO:0016192">
    <property type="term" value="P:vesicle-mediated transport"/>
    <property type="evidence" value="ECO:0007669"/>
    <property type="project" value="InterPro"/>
</dbReference>
<sequence length="96" mass="11204">MNVVAAVKLYITKMTEESGPGMKALLMDKETTSIVSMVYSQSEILKKEVYLFERIDSNRQEVMKYLKCIAFLRPTKENIELLSMELKYPKYGSYYI</sequence>
<dbReference type="Pfam" id="PF00995">
    <property type="entry name" value="Sec1"/>
    <property type="match status" value="1"/>
</dbReference>
<proteinExistence type="inferred from homology"/>
<protein>
    <submittedName>
        <fullName evidence="2">Uncharacterized protein</fullName>
    </submittedName>
</protein>
<gene>
    <name evidence="2" type="ORF">J437_LFUL015750</name>
</gene>
<name>A0A8K0KHW7_LADFU</name>
<organism evidence="2 3">
    <name type="scientific">Ladona fulva</name>
    <name type="common">Scarce chaser dragonfly</name>
    <name type="synonym">Libellula fulva</name>
    <dbReference type="NCBI Taxonomy" id="123851"/>
    <lineage>
        <taxon>Eukaryota</taxon>
        <taxon>Metazoa</taxon>
        <taxon>Ecdysozoa</taxon>
        <taxon>Arthropoda</taxon>
        <taxon>Hexapoda</taxon>
        <taxon>Insecta</taxon>
        <taxon>Pterygota</taxon>
        <taxon>Palaeoptera</taxon>
        <taxon>Odonata</taxon>
        <taxon>Epiprocta</taxon>
        <taxon>Anisoptera</taxon>
        <taxon>Libelluloidea</taxon>
        <taxon>Libellulidae</taxon>
        <taxon>Ladona</taxon>
    </lineage>
</organism>
<dbReference type="Proteomes" id="UP000792457">
    <property type="component" value="Unassembled WGS sequence"/>
</dbReference>
<dbReference type="InterPro" id="IPR036045">
    <property type="entry name" value="Sec1-like_sf"/>
</dbReference>
<evidence type="ECO:0000256" key="1">
    <source>
        <dbReference type="ARBA" id="ARBA00009884"/>
    </source>
</evidence>
<comment type="similarity">
    <text evidence="1">Belongs to the STXBP/unc-18/SEC1 family.</text>
</comment>
<dbReference type="PANTHER" id="PTHR11679">
    <property type="entry name" value="VESICLE PROTEIN SORTING-ASSOCIATED"/>
    <property type="match status" value="1"/>
</dbReference>
<dbReference type="InterPro" id="IPR001619">
    <property type="entry name" value="Sec1-like"/>
</dbReference>
<accession>A0A8K0KHW7</accession>
<dbReference type="InterPro" id="IPR043154">
    <property type="entry name" value="Sec-1-like_dom1"/>
</dbReference>
<evidence type="ECO:0000313" key="2">
    <source>
        <dbReference type="EMBL" id="KAG8235516.1"/>
    </source>
</evidence>
<dbReference type="SUPFAM" id="SSF56815">
    <property type="entry name" value="Sec1/munc18-like (SM) proteins"/>
    <property type="match status" value="1"/>
</dbReference>